<name>A0A5B7JEK5_PORTR</name>
<evidence type="ECO:0000313" key="1">
    <source>
        <dbReference type="EMBL" id="MPC91398.1"/>
    </source>
</evidence>
<accession>A0A5B7JEK5</accession>
<reference evidence="1 2" key="1">
    <citation type="submission" date="2019-05" db="EMBL/GenBank/DDBJ databases">
        <title>Another draft genome of Portunus trituberculatus and its Hox gene families provides insights of decapod evolution.</title>
        <authorList>
            <person name="Jeong J.-H."/>
            <person name="Song I."/>
            <person name="Kim S."/>
            <person name="Choi T."/>
            <person name="Kim D."/>
            <person name="Ryu S."/>
            <person name="Kim W."/>
        </authorList>
    </citation>
    <scope>NUCLEOTIDE SEQUENCE [LARGE SCALE GENOMIC DNA]</scope>
    <source>
        <tissue evidence="1">Muscle</tissue>
    </source>
</reference>
<gene>
    <name evidence="1" type="ORF">E2C01_086433</name>
</gene>
<dbReference type="Proteomes" id="UP000324222">
    <property type="component" value="Unassembled WGS sequence"/>
</dbReference>
<keyword evidence="2" id="KW-1185">Reference proteome</keyword>
<protein>
    <submittedName>
        <fullName evidence="1">Uncharacterized protein</fullName>
    </submittedName>
</protein>
<dbReference type="EMBL" id="VSRR010087626">
    <property type="protein sequence ID" value="MPC91398.1"/>
    <property type="molecule type" value="Genomic_DNA"/>
</dbReference>
<proteinExistence type="predicted"/>
<sequence length="91" mass="9973">MLLKETQRKLVAYWCASCGPRVYGNGRSNILTPYTRDTRTRTNKYSTSCASPSVAFIAFLLIPCLQDTHPPSCAFSSAGVRNKELAAAISQ</sequence>
<organism evidence="1 2">
    <name type="scientific">Portunus trituberculatus</name>
    <name type="common">Swimming crab</name>
    <name type="synonym">Neptunus trituberculatus</name>
    <dbReference type="NCBI Taxonomy" id="210409"/>
    <lineage>
        <taxon>Eukaryota</taxon>
        <taxon>Metazoa</taxon>
        <taxon>Ecdysozoa</taxon>
        <taxon>Arthropoda</taxon>
        <taxon>Crustacea</taxon>
        <taxon>Multicrustacea</taxon>
        <taxon>Malacostraca</taxon>
        <taxon>Eumalacostraca</taxon>
        <taxon>Eucarida</taxon>
        <taxon>Decapoda</taxon>
        <taxon>Pleocyemata</taxon>
        <taxon>Brachyura</taxon>
        <taxon>Eubrachyura</taxon>
        <taxon>Portunoidea</taxon>
        <taxon>Portunidae</taxon>
        <taxon>Portuninae</taxon>
        <taxon>Portunus</taxon>
    </lineage>
</organism>
<evidence type="ECO:0000313" key="2">
    <source>
        <dbReference type="Proteomes" id="UP000324222"/>
    </source>
</evidence>
<comment type="caution">
    <text evidence="1">The sequence shown here is derived from an EMBL/GenBank/DDBJ whole genome shotgun (WGS) entry which is preliminary data.</text>
</comment>
<dbReference type="AlphaFoldDB" id="A0A5B7JEK5"/>